<dbReference type="FunFam" id="3.30.70.3550:FF:000001">
    <property type="entry name" value="Leucyl/phenylalanyl-tRNA--protein transferase"/>
    <property type="match status" value="1"/>
</dbReference>
<evidence type="ECO:0000256" key="10">
    <source>
        <dbReference type="ARBA" id="ARBA00066767"/>
    </source>
</evidence>
<accession>A0A972J8Z9</accession>
<dbReference type="PANTHER" id="PTHR30098">
    <property type="entry name" value="LEUCYL/PHENYLALANYL-TRNA--PROTEIN TRANSFERASE"/>
    <property type="match status" value="1"/>
</dbReference>
<dbReference type="AlphaFoldDB" id="A0A972J8Z9"/>
<dbReference type="Gene3D" id="3.40.630.70">
    <property type="entry name" value="Leucyl/phenylalanyl-tRNA-protein transferase, C-terminal domain"/>
    <property type="match status" value="1"/>
</dbReference>
<dbReference type="GO" id="GO:0008914">
    <property type="term" value="F:leucyl-tRNA--protein transferase activity"/>
    <property type="evidence" value="ECO:0007669"/>
    <property type="project" value="UniProtKB-UniRule"/>
</dbReference>
<comment type="function">
    <text evidence="8 15">Functions in the N-end rule pathway of protein degradation where it conjugates Leu, Phe and, less efficiently, Met from aminoacyl-tRNAs to the N-termini of proteins containing an N-terminal arginine or lysine.</text>
</comment>
<dbReference type="Gene3D" id="3.30.70.3550">
    <property type="entry name" value="Leucyl/phenylalanyl-tRNA-protein transferase, N-terminal domain"/>
    <property type="match status" value="1"/>
</dbReference>
<evidence type="ECO:0000256" key="5">
    <source>
        <dbReference type="ARBA" id="ARBA00050607"/>
    </source>
</evidence>
<dbReference type="Pfam" id="PF03588">
    <property type="entry name" value="Leu_Phe_trans"/>
    <property type="match status" value="1"/>
</dbReference>
<dbReference type="InterPro" id="IPR016181">
    <property type="entry name" value="Acyl_CoA_acyltransferase"/>
</dbReference>
<dbReference type="Proteomes" id="UP000599523">
    <property type="component" value="Unassembled WGS sequence"/>
</dbReference>
<evidence type="ECO:0000256" key="11">
    <source>
        <dbReference type="ARBA" id="ARBA00074372"/>
    </source>
</evidence>
<keyword evidence="3 15" id="KW-0808">Transferase</keyword>
<dbReference type="InterPro" id="IPR004616">
    <property type="entry name" value="Leu/Phe-tRNA_Trfase"/>
</dbReference>
<evidence type="ECO:0000256" key="6">
    <source>
        <dbReference type="ARBA" id="ARBA00050652"/>
    </source>
</evidence>
<comment type="catalytic activity">
    <reaction evidence="7 15">
        <text>N-terminal L-lysyl-[protein] + L-leucyl-tRNA(Leu) = N-terminal L-leucyl-L-lysyl-[protein] + tRNA(Leu) + H(+)</text>
        <dbReference type="Rhea" id="RHEA:12340"/>
        <dbReference type="Rhea" id="RHEA-COMP:9613"/>
        <dbReference type="Rhea" id="RHEA-COMP:9622"/>
        <dbReference type="Rhea" id="RHEA-COMP:12670"/>
        <dbReference type="Rhea" id="RHEA-COMP:12671"/>
        <dbReference type="ChEBI" id="CHEBI:15378"/>
        <dbReference type="ChEBI" id="CHEBI:65249"/>
        <dbReference type="ChEBI" id="CHEBI:78442"/>
        <dbReference type="ChEBI" id="CHEBI:78494"/>
        <dbReference type="ChEBI" id="CHEBI:133043"/>
        <dbReference type="EC" id="2.3.2.6"/>
    </reaction>
</comment>
<evidence type="ECO:0000256" key="2">
    <source>
        <dbReference type="ARBA" id="ARBA00022490"/>
    </source>
</evidence>
<evidence type="ECO:0000256" key="1">
    <source>
        <dbReference type="ARBA" id="ARBA00004496"/>
    </source>
</evidence>
<gene>
    <name evidence="15" type="primary">aat</name>
    <name evidence="16" type="ORF">GPA21_15180</name>
</gene>
<comment type="catalytic activity">
    <reaction evidence="5 15">
        <text>L-phenylalanyl-tRNA(Phe) + an N-terminal L-alpha-aminoacyl-[protein] = an N-terminal L-phenylalanyl-L-alpha-aminoacyl-[protein] + tRNA(Phe)</text>
        <dbReference type="Rhea" id="RHEA:43632"/>
        <dbReference type="Rhea" id="RHEA-COMP:9668"/>
        <dbReference type="Rhea" id="RHEA-COMP:9699"/>
        <dbReference type="Rhea" id="RHEA-COMP:10636"/>
        <dbReference type="Rhea" id="RHEA-COMP:10637"/>
        <dbReference type="ChEBI" id="CHEBI:78442"/>
        <dbReference type="ChEBI" id="CHEBI:78531"/>
        <dbReference type="ChEBI" id="CHEBI:78597"/>
        <dbReference type="ChEBI" id="CHEBI:83561"/>
        <dbReference type="EC" id="2.3.2.6"/>
    </reaction>
</comment>
<evidence type="ECO:0000256" key="9">
    <source>
        <dbReference type="ARBA" id="ARBA00061535"/>
    </source>
</evidence>
<dbReference type="RefSeq" id="WP_168988975.1">
    <property type="nucleotide sequence ID" value="NZ_CAWPHM010000010.1"/>
</dbReference>
<dbReference type="GO" id="GO:0005737">
    <property type="term" value="C:cytoplasm"/>
    <property type="evidence" value="ECO:0007669"/>
    <property type="project" value="UniProtKB-SubCell"/>
</dbReference>
<evidence type="ECO:0000313" key="17">
    <source>
        <dbReference type="Proteomes" id="UP000599523"/>
    </source>
</evidence>
<dbReference type="NCBIfam" id="TIGR00667">
    <property type="entry name" value="aat"/>
    <property type="match status" value="1"/>
</dbReference>
<comment type="subcellular location">
    <subcellularLocation>
        <location evidence="1 15">Cytoplasm</location>
    </subcellularLocation>
</comment>
<dbReference type="HAMAP" id="MF_00688">
    <property type="entry name" value="Leu_Phe_trans"/>
    <property type="match status" value="1"/>
</dbReference>
<dbReference type="GO" id="GO:0030163">
    <property type="term" value="P:protein catabolic process"/>
    <property type="evidence" value="ECO:0007669"/>
    <property type="project" value="UniProtKB-UniRule"/>
</dbReference>
<protein>
    <recommendedName>
        <fullName evidence="11 15">Leucyl/phenylalanyl-tRNA--protein transferase</fullName>
        <ecNumber evidence="10 15">2.3.2.6</ecNumber>
    </recommendedName>
    <alternativeName>
        <fullName evidence="12 15">L/F-transferase</fullName>
    </alternativeName>
    <alternativeName>
        <fullName evidence="13 15">Leucyltransferase</fullName>
    </alternativeName>
    <alternativeName>
        <fullName evidence="14 15">Phenyalanyltransferase</fullName>
    </alternativeName>
</protein>
<evidence type="ECO:0000256" key="14">
    <source>
        <dbReference type="ARBA" id="ARBA00083640"/>
    </source>
</evidence>
<evidence type="ECO:0000256" key="12">
    <source>
        <dbReference type="ARBA" id="ARBA00077136"/>
    </source>
</evidence>
<evidence type="ECO:0000256" key="4">
    <source>
        <dbReference type="ARBA" id="ARBA00023315"/>
    </source>
</evidence>
<reference evidence="16" key="1">
    <citation type="submission" date="2019-12" db="EMBL/GenBank/DDBJ databases">
        <title>Comparative genomics gives insights into the taxonomy of the Azoarcus-Aromatoleum group and reveals separate origins of nif in the plant-associated Azoarcus and non-plant-associated Aromatoleum sub-groups.</title>
        <authorList>
            <person name="Lafos M."/>
            <person name="Maluk M."/>
            <person name="Batista M."/>
            <person name="Junghare M."/>
            <person name="Carmona M."/>
            <person name="Faoro H."/>
            <person name="Cruz L.M."/>
            <person name="Battistoni F."/>
            <person name="De Souza E."/>
            <person name="Pedrosa F."/>
            <person name="Chen W.-M."/>
            <person name="Poole P.S."/>
            <person name="Dixon R.A."/>
            <person name="James E.K."/>
        </authorList>
    </citation>
    <scope>NUCLEOTIDE SEQUENCE</scope>
    <source>
        <strain evidence="16">NSC3</strain>
    </source>
</reference>
<comment type="caution">
    <text evidence="16">The sequence shown here is derived from an EMBL/GenBank/DDBJ whole genome shotgun (WGS) entry which is preliminary data.</text>
</comment>
<keyword evidence="17" id="KW-1185">Reference proteome</keyword>
<dbReference type="InterPro" id="IPR042203">
    <property type="entry name" value="Leu/Phe-tRNA_Trfase_C"/>
</dbReference>
<evidence type="ECO:0000256" key="13">
    <source>
        <dbReference type="ARBA" id="ARBA00077165"/>
    </source>
</evidence>
<comment type="catalytic activity">
    <reaction evidence="6 15">
        <text>N-terminal L-arginyl-[protein] + L-leucyl-tRNA(Leu) = N-terminal L-leucyl-L-arginyl-[protein] + tRNA(Leu) + H(+)</text>
        <dbReference type="Rhea" id="RHEA:50416"/>
        <dbReference type="Rhea" id="RHEA-COMP:9613"/>
        <dbReference type="Rhea" id="RHEA-COMP:9622"/>
        <dbReference type="Rhea" id="RHEA-COMP:12672"/>
        <dbReference type="Rhea" id="RHEA-COMP:12673"/>
        <dbReference type="ChEBI" id="CHEBI:15378"/>
        <dbReference type="ChEBI" id="CHEBI:64719"/>
        <dbReference type="ChEBI" id="CHEBI:78442"/>
        <dbReference type="ChEBI" id="CHEBI:78494"/>
        <dbReference type="ChEBI" id="CHEBI:133044"/>
        <dbReference type="EC" id="2.3.2.6"/>
    </reaction>
</comment>
<proteinExistence type="inferred from homology"/>
<evidence type="ECO:0000256" key="15">
    <source>
        <dbReference type="HAMAP-Rule" id="MF_00688"/>
    </source>
</evidence>
<dbReference type="PANTHER" id="PTHR30098:SF2">
    <property type="entry name" value="LEUCYL_PHENYLALANYL-TRNA--PROTEIN TRANSFERASE"/>
    <property type="match status" value="1"/>
</dbReference>
<dbReference type="InterPro" id="IPR042221">
    <property type="entry name" value="Leu/Phe-tRNA_Trfase_N"/>
</dbReference>
<keyword evidence="4 15" id="KW-0012">Acyltransferase</keyword>
<dbReference type="EMBL" id="WTVM01000109">
    <property type="protein sequence ID" value="NMG04299.1"/>
    <property type="molecule type" value="Genomic_DNA"/>
</dbReference>
<keyword evidence="2 15" id="KW-0963">Cytoplasm</keyword>
<sequence>MIPWLDKRPDFPPVERALREPNGLLAAGGELSPSWLLAAYSQGIFPWYSDGEPLLWWSPNPRLVLIPGHIRITRSLRKVLRSGRYQIRFDTAFAAVVRECAAPRGTQIGTWITAEMQAAYIRMHELGHAHSVEAWQGDRLMGGLYGIALGRAFFGESMFSRASDASKCCLACLARFLDARDFAVIDCQMTTSHLLSMGAEEVPRDVFVSALEGFVAGGAKPGRWPAQPEGITF</sequence>
<evidence type="ECO:0000256" key="3">
    <source>
        <dbReference type="ARBA" id="ARBA00022679"/>
    </source>
</evidence>
<name>A0A972J8Z9_9RHOO</name>
<evidence type="ECO:0000256" key="8">
    <source>
        <dbReference type="ARBA" id="ARBA00054043"/>
    </source>
</evidence>
<evidence type="ECO:0000256" key="7">
    <source>
        <dbReference type="ARBA" id="ARBA00051538"/>
    </source>
</evidence>
<organism evidence="16 17">
    <name type="scientific">Azoarcus taiwanensis</name>
    <dbReference type="NCBI Taxonomy" id="666964"/>
    <lineage>
        <taxon>Bacteria</taxon>
        <taxon>Pseudomonadati</taxon>
        <taxon>Pseudomonadota</taxon>
        <taxon>Betaproteobacteria</taxon>
        <taxon>Rhodocyclales</taxon>
        <taxon>Zoogloeaceae</taxon>
        <taxon>Azoarcus</taxon>
    </lineage>
</organism>
<evidence type="ECO:0000313" key="16">
    <source>
        <dbReference type="EMBL" id="NMG04299.1"/>
    </source>
</evidence>
<dbReference type="SUPFAM" id="SSF55729">
    <property type="entry name" value="Acyl-CoA N-acyltransferases (Nat)"/>
    <property type="match status" value="1"/>
</dbReference>
<dbReference type="EC" id="2.3.2.6" evidence="10 15"/>
<comment type="similarity">
    <text evidence="9 15">Belongs to the L/F-transferase family.</text>
</comment>